<organism evidence="3 4">
    <name type="scientific">Porites evermanni</name>
    <dbReference type="NCBI Taxonomy" id="104178"/>
    <lineage>
        <taxon>Eukaryota</taxon>
        <taxon>Metazoa</taxon>
        <taxon>Cnidaria</taxon>
        <taxon>Anthozoa</taxon>
        <taxon>Hexacorallia</taxon>
        <taxon>Scleractinia</taxon>
        <taxon>Fungiina</taxon>
        <taxon>Poritidae</taxon>
        <taxon>Porites</taxon>
    </lineage>
</organism>
<sequence>MFRVDEFFTTILTGENYAALVDVVKILLVLSHGQASVERGFSVNKEVEVEILHEPPLVAEHIICDHLRALGGVFNLPITKKHLAAATQSRHKLEKYLQDQKDKNKMDEEQRKRKGGRNWGTDSCQ</sequence>
<evidence type="ECO:0000313" key="3">
    <source>
        <dbReference type="EMBL" id="CAH3047550.1"/>
    </source>
</evidence>
<feature type="region of interest" description="Disordered" evidence="1">
    <location>
        <begin position="94"/>
        <end position="125"/>
    </location>
</feature>
<evidence type="ECO:0000313" key="2">
    <source>
        <dbReference type="EMBL" id="CAH3047544.1"/>
    </source>
</evidence>
<reference evidence="3 4" key="1">
    <citation type="submission" date="2022-05" db="EMBL/GenBank/DDBJ databases">
        <authorList>
            <consortium name="Genoscope - CEA"/>
            <person name="William W."/>
        </authorList>
    </citation>
    <scope>NUCLEOTIDE SEQUENCE [LARGE SCALE GENOMIC DNA]</scope>
</reference>
<dbReference type="EMBL" id="CALNXI010000786">
    <property type="protein sequence ID" value="CAH3047544.1"/>
    <property type="molecule type" value="Genomic_DNA"/>
</dbReference>
<gene>
    <name evidence="2" type="ORF">PEVE_00041397</name>
    <name evidence="3" type="ORF">PEVE_00041399</name>
</gene>
<evidence type="ECO:0000256" key="1">
    <source>
        <dbReference type="SAM" id="MobiDB-lite"/>
    </source>
</evidence>
<feature type="compositionally biased region" description="Basic and acidic residues" evidence="1">
    <location>
        <begin position="94"/>
        <end position="111"/>
    </location>
</feature>
<accession>A0ABN8NFT3</accession>
<dbReference type="Proteomes" id="UP001159427">
    <property type="component" value="Unassembled WGS sequence"/>
</dbReference>
<dbReference type="EMBL" id="CALNXI010000786">
    <property type="protein sequence ID" value="CAH3047550.1"/>
    <property type="molecule type" value="Genomic_DNA"/>
</dbReference>
<comment type="caution">
    <text evidence="3">The sequence shown here is derived from an EMBL/GenBank/DDBJ whole genome shotgun (WGS) entry which is preliminary data.</text>
</comment>
<evidence type="ECO:0000313" key="4">
    <source>
        <dbReference type="Proteomes" id="UP001159427"/>
    </source>
</evidence>
<proteinExistence type="predicted"/>
<keyword evidence="4" id="KW-1185">Reference proteome</keyword>
<protein>
    <submittedName>
        <fullName evidence="3">Uncharacterized protein</fullName>
    </submittedName>
</protein>
<name>A0ABN8NFT3_9CNID</name>